<dbReference type="EMBL" id="JAKLMC020000014">
    <property type="protein sequence ID" value="KAK5952723.1"/>
    <property type="molecule type" value="Genomic_DNA"/>
</dbReference>
<reference evidence="1 2" key="1">
    <citation type="submission" date="2022-12" db="EMBL/GenBank/DDBJ databases">
        <title>Genomic features and morphological characterization of a novel Knufia sp. strain isolated from spacecraft assembly facility.</title>
        <authorList>
            <person name="Teixeira M."/>
            <person name="Chander A.M."/>
            <person name="Stajich J.E."/>
            <person name="Venkateswaran K."/>
        </authorList>
    </citation>
    <scope>NUCLEOTIDE SEQUENCE [LARGE SCALE GENOMIC DNA]</scope>
    <source>
        <strain evidence="1 2">FJI-L2-BK-P2</strain>
    </source>
</reference>
<sequence length="120" mass="14255">MADKTGAQTTRKQEALQVEYKHDIQQLDTQINQTVQQHAAAIQKMHQERVQEFRDLVTKKMQIEKDIVKTTNELREAYDRSREIFEVVLDGRIEDCEKNLKQLKDITEETWDHVEESQEL</sequence>
<organism evidence="1 2">
    <name type="scientific">Knufia fluminis</name>
    <dbReference type="NCBI Taxonomy" id="191047"/>
    <lineage>
        <taxon>Eukaryota</taxon>
        <taxon>Fungi</taxon>
        <taxon>Dikarya</taxon>
        <taxon>Ascomycota</taxon>
        <taxon>Pezizomycotina</taxon>
        <taxon>Eurotiomycetes</taxon>
        <taxon>Chaetothyriomycetidae</taxon>
        <taxon>Chaetothyriales</taxon>
        <taxon>Trichomeriaceae</taxon>
        <taxon>Knufia</taxon>
    </lineage>
</organism>
<dbReference type="Proteomes" id="UP001316803">
    <property type="component" value="Unassembled WGS sequence"/>
</dbReference>
<proteinExistence type="predicted"/>
<evidence type="ECO:0000313" key="2">
    <source>
        <dbReference type="Proteomes" id="UP001316803"/>
    </source>
</evidence>
<evidence type="ECO:0000313" key="1">
    <source>
        <dbReference type="EMBL" id="KAK5952723.1"/>
    </source>
</evidence>
<gene>
    <name evidence="1" type="ORF">OHC33_006315</name>
</gene>
<keyword evidence="2" id="KW-1185">Reference proteome</keyword>
<protein>
    <submittedName>
        <fullName evidence="1">Uncharacterized protein</fullName>
    </submittedName>
</protein>
<comment type="caution">
    <text evidence="1">The sequence shown here is derived from an EMBL/GenBank/DDBJ whole genome shotgun (WGS) entry which is preliminary data.</text>
</comment>
<dbReference type="AlphaFoldDB" id="A0AAN8EUY3"/>
<accession>A0AAN8EUY3</accession>
<name>A0AAN8EUY3_9EURO</name>